<accession>A0A0E9ST10</accession>
<keyword evidence="1" id="KW-0472">Membrane</keyword>
<dbReference type="AlphaFoldDB" id="A0A0E9ST10"/>
<evidence type="ECO:0000256" key="1">
    <source>
        <dbReference type="SAM" id="Phobius"/>
    </source>
</evidence>
<name>A0A0E9ST10_ANGAN</name>
<dbReference type="EMBL" id="GBXM01064807">
    <property type="protein sequence ID" value="JAH43770.1"/>
    <property type="molecule type" value="Transcribed_RNA"/>
</dbReference>
<organism evidence="2">
    <name type="scientific">Anguilla anguilla</name>
    <name type="common">European freshwater eel</name>
    <name type="synonym">Muraena anguilla</name>
    <dbReference type="NCBI Taxonomy" id="7936"/>
    <lineage>
        <taxon>Eukaryota</taxon>
        <taxon>Metazoa</taxon>
        <taxon>Chordata</taxon>
        <taxon>Craniata</taxon>
        <taxon>Vertebrata</taxon>
        <taxon>Euteleostomi</taxon>
        <taxon>Actinopterygii</taxon>
        <taxon>Neopterygii</taxon>
        <taxon>Teleostei</taxon>
        <taxon>Anguilliformes</taxon>
        <taxon>Anguillidae</taxon>
        <taxon>Anguilla</taxon>
    </lineage>
</organism>
<proteinExistence type="predicted"/>
<reference evidence="2" key="2">
    <citation type="journal article" date="2015" name="Fish Shellfish Immunol.">
        <title>Early steps in the European eel (Anguilla anguilla)-Vibrio vulnificus interaction in the gills: Role of the RtxA13 toxin.</title>
        <authorList>
            <person name="Callol A."/>
            <person name="Pajuelo D."/>
            <person name="Ebbesson L."/>
            <person name="Teles M."/>
            <person name="MacKenzie S."/>
            <person name="Amaro C."/>
        </authorList>
    </citation>
    <scope>NUCLEOTIDE SEQUENCE</scope>
</reference>
<protein>
    <submittedName>
        <fullName evidence="2">Uncharacterized protein</fullName>
    </submittedName>
</protein>
<reference evidence="2" key="1">
    <citation type="submission" date="2014-11" db="EMBL/GenBank/DDBJ databases">
        <authorList>
            <person name="Amaro Gonzalez C."/>
        </authorList>
    </citation>
    <scope>NUCLEOTIDE SEQUENCE</scope>
</reference>
<feature type="transmembrane region" description="Helical" evidence="1">
    <location>
        <begin position="6"/>
        <end position="26"/>
    </location>
</feature>
<keyword evidence="1" id="KW-0812">Transmembrane</keyword>
<evidence type="ECO:0000313" key="2">
    <source>
        <dbReference type="EMBL" id="JAH43770.1"/>
    </source>
</evidence>
<sequence length="48" mass="5417">MSVSVVAYYVLGLMKTDVFTVASHIMSVEMFWMQNMVNTSEGVLFILP</sequence>
<keyword evidence="1" id="KW-1133">Transmembrane helix</keyword>